<proteinExistence type="predicted"/>
<evidence type="ECO:0000313" key="3">
    <source>
        <dbReference type="Proteomes" id="UP000240904"/>
    </source>
</evidence>
<dbReference type="AlphaFoldDB" id="A0A2T3N359"/>
<keyword evidence="1" id="KW-1133">Transmembrane helix</keyword>
<dbReference type="Pfam" id="PF11086">
    <property type="entry name" value="DUF2878"/>
    <property type="match status" value="1"/>
</dbReference>
<dbReference type="Proteomes" id="UP000240904">
    <property type="component" value="Unassembled WGS sequence"/>
</dbReference>
<feature type="transmembrane region" description="Helical" evidence="1">
    <location>
        <begin position="133"/>
        <end position="155"/>
    </location>
</feature>
<sequence length="165" mass="19086">MPRLHFIAITLGFNLYWLLAVWGQFDYIWLLTVMLIGCWWTFRGSWRFAIIAGITGISMDVLLSYFGVYQFAGNVFPLWLILLWLGFSSFVWLVRKVIRNYPPYVLVIMGSIGGMISYWAGFRLEAVSWPLGIPATVIILLVAWLVYSMILLVLLKKCIHRWGEG</sequence>
<feature type="transmembrane region" description="Helical" evidence="1">
    <location>
        <begin position="101"/>
        <end position="121"/>
    </location>
</feature>
<gene>
    <name evidence="2" type="ORF">C9I89_04435</name>
</gene>
<keyword evidence="1" id="KW-0812">Transmembrane</keyword>
<keyword evidence="3" id="KW-1185">Reference proteome</keyword>
<name>A0A2T3N359_9GAMM</name>
<reference evidence="2 3" key="1">
    <citation type="submission" date="2018-03" db="EMBL/GenBank/DDBJ databases">
        <title>Whole genome sequencing of Histamine producing bacteria.</title>
        <authorList>
            <person name="Butler K."/>
        </authorList>
    </citation>
    <scope>NUCLEOTIDE SEQUENCE [LARGE SCALE GENOMIC DNA]</scope>
    <source>
        <strain evidence="2 3">DSM 16190</strain>
    </source>
</reference>
<accession>A0A2T3N359</accession>
<evidence type="ECO:0008006" key="4">
    <source>
        <dbReference type="Google" id="ProtNLM"/>
    </source>
</evidence>
<dbReference type="EMBL" id="PYMC01000002">
    <property type="protein sequence ID" value="PSW06778.1"/>
    <property type="molecule type" value="Genomic_DNA"/>
</dbReference>
<feature type="transmembrane region" description="Helical" evidence="1">
    <location>
        <begin position="15"/>
        <end position="36"/>
    </location>
</feature>
<protein>
    <recommendedName>
        <fullName evidence="4">DUF2878 domain-containing protein</fullName>
    </recommendedName>
</protein>
<comment type="caution">
    <text evidence="2">The sequence shown here is derived from an EMBL/GenBank/DDBJ whole genome shotgun (WGS) entry which is preliminary data.</text>
</comment>
<keyword evidence="1" id="KW-0472">Membrane</keyword>
<evidence type="ECO:0000256" key="1">
    <source>
        <dbReference type="SAM" id="Phobius"/>
    </source>
</evidence>
<organism evidence="2 3">
    <name type="scientific">Photobacterium lipolyticum</name>
    <dbReference type="NCBI Taxonomy" id="266810"/>
    <lineage>
        <taxon>Bacteria</taxon>
        <taxon>Pseudomonadati</taxon>
        <taxon>Pseudomonadota</taxon>
        <taxon>Gammaproteobacteria</taxon>
        <taxon>Vibrionales</taxon>
        <taxon>Vibrionaceae</taxon>
        <taxon>Photobacterium</taxon>
    </lineage>
</organism>
<feature type="transmembrane region" description="Helical" evidence="1">
    <location>
        <begin position="48"/>
        <end position="69"/>
    </location>
</feature>
<feature type="transmembrane region" description="Helical" evidence="1">
    <location>
        <begin position="75"/>
        <end position="94"/>
    </location>
</feature>
<evidence type="ECO:0000313" key="2">
    <source>
        <dbReference type="EMBL" id="PSW06778.1"/>
    </source>
</evidence>
<dbReference type="InterPro" id="IPR021306">
    <property type="entry name" value="DUF2878"/>
</dbReference>